<proteinExistence type="predicted"/>
<dbReference type="OrthoDB" id="14612at2759"/>
<evidence type="ECO:0000313" key="2">
    <source>
        <dbReference type="EMBL" id="VEN41744.1"/>
    </source>
</evidence>
<feature type="compositionally biased region" description="Basic and acidic residues" evidence="1">
    <location>
        <begin position="12"/>
        <end position="27"/>
    </location>
</feature>
<feature type="compositionally biased region" description="Polar residues" evidence="1">
    <location>
        <begin position="29"/>
        <end position="41"/>
    </location>
</feature>
<organism evidence="2 3">
    <name type="scientific">Callosobruchus maculatus</name>
    <name type="common">Southern cowpea weevil</name>
    <name type="synonym">Pulse bruchid</name>
    <dbReference type="NCBI Taxonomy" id="64391"/>
    <lineage>
        <taxon>Eukaryota</taxon>
        <taxon>Metazoa</taxon>
        <taxon>Ecdysozoa</taxon>
        <taxon>Arthropoda</taxon>
        <taxon>Hexapoda</taxon>
        <taxon>Insecta</taxon>
        <taxon>Pterygota</taxon>
        <taxon>Neoptera</taxon>
        <taxon>Endopterygota</taxon>
        <taxon>Coleoptera</taxon>
        <taxon>Polyphaga</taxon>
        <taxon>Cucujiformia</taxon>
        <taxon>Chrysomeloidea</taxon>
        <taxon>Chrysomelidae</taxon>
        <taxon>Bruchinae</taxon>
        <taxon>Bruchini</taxon>
        <taxon>Callosobruchus</taxon>
    </lineage>
</organism>
<reference evidence="2 3" key="1">
    <citation type="submission" date="2019-01" db="EMBL/GenBank/DDBJ databases">
        <authorList>
            <person name="Sayadi A."/>
        </authorList>
    </citation>
    <scope>NUCLEOTIDE SEQUENCE [LARGE SCALE GENOMIC DNA]</scope>
</reference>
<dbReference type="Proteomes" id="UP000410492">
    <property type="component" value="Unassembled WGS sequence"/>
</dbReference>
<sequence length="109" mass="12538">MGRRRRGRKYRVPLEYDTLERPNEKKTPPRSSTIHLNDLTKSQSSLEDSDEDKESYDAFPQNGEEEENPPPAAPSDGQGGHGWSEAQQVELLQRRKRLKNHIANNDEQP</sequence>
<keyword evidence="3" id="KW-1185">Reference proteome</keyword>
<feature type="region of interest" description="Disordered" evidence="1">
    <location>
        <begin position="1"/>
        <end position="109"/>
    </location>
</feature>
<evidence type="ECO:0000313" key="3">
    <source>
        <dbReference type="Proteomes" id="UP000410492"/>
    </source>
</evidence>
<gene>
    <name evidence="2" type="ORF">CALMAC_LOCUS5470</name>
</gene>
<evidence type="ECO:0000256" key="1">
    <source>
        <dbReference type="SAM" id="MobiDB-lite"/>
    </source>
</evidence>
<name>A0A653C1J2_CALMS</name>
<dbReference type="EMBL" id="CAACVG010006790">
    <property type="protein sequence ID" value="VEN41744.1"/>
    <property type="molecule type" value="Genomic_DNA"/>
</dbReference>
<feature type="compositionally biased region" description="Basic residues" evidence="1">
    <location>
        <begin position="1"/>
        <end position="11"/>
    </location>
</feature>
<dbReference type="AlphaFoldDB" id="A0A653C1J2"/>
<accession>A0A653C1J2</accession>
<protein>
    <submittedName>
        <fullName evidence="2">Uncharacterized protein</fullName>
    </submittedName>
</protein>